<evidence type="ECO:0000259" key="1">
    <source>
        <dbReference type="Pfam" id="PF13592"/>
    </source>
</evidence>
<feature type="domain" description="Winged helix-turn helix" evidence="1">
    <location>
        <begin position="73"/>
        <end position="128"/>
    </location>
</feature>
<reference evidence="2 3" key="1">
    <citation type="journal article" date="2017" name="Water Res.">
        <title>Discovery and metagenomic analysis of an anammox bacterial enrichment related to Candidatus "Brocadia caroliniensis" in a full-scale glycerol-fed nitritation-denitritation separate centrate treatment process.</title>
        <authorList>
            <person name="Park H."/>
            <person name="Brotto A.C."/>
            <person name="van Loosdrecht M.C."/>
            <person name="Chandran K."/>
        </authorList>
    </citation>
    <scope>NUCLEOTIDE SEQUENCE [LARGE SCALE GENOMIC DNA]</scope>
    <source>
        <strain evidence="2">26THWARD</strain>
    </source>
</reference>
<dbReference type="Pfam" id="PF13592">
    <property type="entry name" value="HTH_33"/>
    <property type="match status" value="1"/>
</dbReference>
<name>A0A1V4AVI3_9BACT</name>
<comment type="caution">
    <text evidence="2">The sequence shown here is derived from an EMBL/GenBank/DDBJ whole genome shotgun (WGS) entry which is preliminary data.</text>
</comment>
<dbReference type="InterPro" id="IPR025959">
    <property type="entry name" value="Winged_HTH_dom"/>
</dbReference>
<gene>
    <name evidence="2" type="ORF">AYP45_05195</name>
</gene>
<sequence>MSIERHTSGDIAGLLKVNRTNVPGWIHTWNEHGADGSLEGHRSGRRSGFNPEDKIGLGDIIESGPIAYGLNTGVWTSKIITQIIEEEFGIGFHPGHVRKLLKEIGFSVQRSTYKLVHADIRKKNKWIRYTYPN</sequence>
<dbReference type="AlphaFoldDB" id="A0A1V4AVI3"/>
<organism evidence="2 3">
    <name type="scientific">Candidatus Brocadia carolinensis</name>
    <dbReference type="NCBI Taxonomy" id="1004156"/>
    <lineage>
        <taxon>Bacteria</taxon>
        <taxon>Pseudomonadati</taxon>
        <taxon>Planctomycetota</taxon>
        <taxon>Candidatus Brocadiia</taxon>
        <taxon>Candidatus Brocadiales</taxon>
        <taxon>Candidatus Brocadiaceae</taxon>
        <taxon>Candidatus Brocadia</taxon>
    </lineage>
</organism>
<protein>
    <recommendedName>
        <fullName evidence="1">Winged helix-turn helix domain-containing protein</fullName>
    </recommendedName>
</protein>
<evidence type="ECO:0000313" key="2">
    <source>
        <dbReference type="EMBL" id="OOP57134.1"/>
    </source>
</evidence>
<proteinExistence type="predicted"/>
<accession>A0A1V4AVI3</accession>
<evidence type="ECO:0000313" key="3">
    <source>
        <dbReference type="Proteomes" id="UP000189681"/>
    </source>
</evidence>
<dbReference type="Proteomes" id="UP000189681">
    <property type="component" value="Unassembled WGS sequence"/>
</dbReference>
<dbReference type="STRING" id="1004156.AYP45_05195"/>
<dbReference type="EMBL" id="AYTS01000043">
    <property type="protein sequence ID" value="OOP57134.1"/>
    <property type="molecule type" value="Genomic_DNA"/>
</dbReference>
<dbReference type="SUPFAM" id="SSF46689">
    <property type="entry name" value="Homeodomain-like"/>
    <property type="match status" value="1"/>
</dbReference>
<dbReference type="InterPro" id="IPR009057">
    <property type="entry name" value="Homeodomain-like_sf"/>
</dbReference>